<dbReference type="Pfam" id="PF08238">
    <property type="entry name" value="Sel1"/>
    <property type="match status" value="2"/>
</dbReference>
<dbReference type="SUPFAM" id="SSF81901">
    <property type="entry name" value="HCP-like"/>
    <property type="match status" value="1"/>
</dbReference>
<dbReference type="SMART" id="SM00671">
    <property type="entry name" value="SEL1"/>
    <property type="match status" value="2"/>
</dbReference>
<feature type="compositionally biased region" description="Low complexity" evidence="1">
    <location>
        <begin position="286"/>
        <end position="310"/>
    </location>
</feature>
<comment type="caution">
    <text evidence="3">The sequence shown here is derived from an EMBL/GenBank/DDBJ whole genome shotgun (WGS) entry which is preliminary data.</text>
</comment>
<feature type="compositionally biased region" description="Polar residues" evidence="1">
    <location>
        <begin position="248"/>
        <end position="285"/>
    </location>
</feature>
<dbReference type="AlphaFoldDB" id="A0AAW4IQP3"/>
<dbReference type="Gene3D" id="1.25.40.10">
    <property type="entry name" value="Tetratricopeptide repeat domain"/>
    <property type="match status" value="1"/>
</dbReference>
<dbReference type="RefSeq" id="WP_207970205.1">
    <property type="nucleotide sequence ID" value="NZ_JAGBKN010000029.1"/>
</dbReference>
<sequence length="522" mass="57521">MAASPVTPLDYMAAGYWQDFLANRPIAGGMAYESQLRACMLDESLASLQRVDTLLSQIRRDLIKTERWSEEMLLVDEHYRNLMVFLAFYAGRVLAQHWQQTPHWYGQLELGKCYPELALIREDFYQHMAVVYREDNKATEGTEADKPPLFFALEPIGLRLFGHIDRPFVAVQGDQVASGLYQAVSARLPAAHTPSIHGTDALDTAPSLTKDSITTNKDTDSRNSAAGIDSIDRQVSIDDDTKAGARVSTASTADNQIASSDVSRNKAQTPISNLSHDASLITESASPRTLQPTPQPSTPQSSQAPQSFPEPLEPLAPSAKLSPTPELFTQLMTELKEIEVMQSAGESDYQQASRILEQFEQYIAKQNTPRAQVKFAPKHLAVKKQALLKLQTAAEAGNTAAMLRLAMYELLGEGVTAETEAALAAGAEWVKQAASKNDSRGQRLLSKMYYQGLGVAQDIDNGKYWLEQAAKNGHTEAASVLEQWQQAQALITTQKQEQHSSKRYQLLLAAVVMVAILIFIIV</sequence>
<dbReference type="InterPro" id="IPR006597">
    <property type="entry name" value="Sel1-like"/>
</dbReference>
<name>A0AAW4IQP3_9GAMM</name>
<keyword evidence="2" id="KW-0812">Transmembrane</keyword>
<dbReference type="PANTHER" id="PTHR11102:SF160">
    <property type="entry name" value="ERAD-ASSOCIATED E3 UBIQUITIN-PROTEIN LIGASE COMPONENT HRD3"/>
    <property type="match status" value="1"/>
</dbReference>
<keyword evidence="2" id="KW-0472">Membrane</keyword>
<protein>
    <submittedName>
        <fullName evidence="3">Sel1 repeat family protein</fullName>
    </submittedName>
</protein>
<feature type="transmembrane region" description="Helical" evidence="2">
    <location>
        <begin position="504"/>
        <end position="521"/>
    </location>
</feature>
<accession>A0AAW4IQP3</accession>
<keyword evidence="2" id="KW-1133">Transmembrane helix</keyword>
<dbReference type="InterPro" id="IPR011990">
    <property type="entry name" value="TPR-like_helical_dom_sf"/>
</dbReference>
<evidence type="ECO:0000256" key="2">
    <source>
        <dbReference type="SAM" id="Phobius"/>
    </source>
</evidence>
<keyword evidence="4" id="KW-1185">Reference proteome</keyword>
<feature type="region of interest" description="Disordered" evidence="1">
    <location>
        <begin position="197"/>
        <end position="322"/>
    </location>
</feature>
<dbReference type="EMBL" id="JAGBKN010000029">
    <property type="protein sequence ID" value="MBO1517792.1"/>
    <property type="molecule type" value="Genomic_DNA"/>
</dbReference>
<reference evidence="3 4" key="1">
    <citation type="submission" date="2021-03" db="EMBL/GenBank/DDBJ databases">
        <authorList>
            <person name="Shang D.-D."/>
            <person name="Du Z.-J."/>
            <person name="Chen G.-J."/>
        </authorList>
    </citation>
    <scope>NUCLEOTIDE SEQUENCE [LARGE SCALE GENOMIC DNA]</scope>
    <source>
        <strain evidence="3 4">F2608</strain>
    </source>
</reference>
<dbReference type="InterPro" id="IPR050767">
    <property type="entry name" value="Sel1_AlgK"/>
</dbReference>
<gene>
    <name evidence="3" type="ORF">J3491_10675</name>
</gene>
<dbReference type="Proteomes" id="UP000664161">
    <property type="component" value="Unassembled WGS sequence"/>
</dbReference>
<evidence type="ECO:0000313" key="4">
    <source>
        <dbReference type="Proteomes" id="UP000664161"/>
    </source>
</evidence>
<feature type="compositionally biased region" description="Basic and acidic residues" evidence="1">
    <location>
        <begin position="230"/>
        <end position="243"/>
    </location>
</feature>
<evidence type="ECO:0000313" key="3">
    <source>
        <dbReference type="EMBL" id="MBO1517792.1"/>
    </source>
</evidence>
<evidence type="ECO:0000256" key="1">
    <source>
        <dbReference type="SAM" id="MobiDB-lite"/>
    </source>
</evidence>
<proteinExistence type="predicted"/>
<dbReference type="PANTHER" id="PTHR11102">
    <property type="entry name" value="SEL-1-LIKE PROTEIN"/>
    <property type="match status" value="1"/>
</dbReference>
<feature type="compositionally biased region" description="Polar residues" evidence="1">
    <location>
        <begin position="206"/>
        <end position="216"/>
    </location>
</feature>
<organism evidence="3 4">
    <name type="scientific">Psychrobacter halodurans</name>
    <dbReference type="NCBI Taxonomy" id="2818439"/>
    <lineage>
        <taxon>Bacteria</taxon>
        <taxon>Pseudomonadati</taxon>
        <taxon>Pseudomonadota</taxon>
        <taxon>Gammaproteobacteria</taxon>
        <taxon>Moraxellales</taxon>
        <taxon>Moraxellaceae</taxon>
        <taxon>Psychrobacter</taxon>
    </lineage>
</organism>